<dbReference type="SUPFAM" id="SSF55248">
    <property type="entry name" value="PCD-like"/>
    <property type="match status" value="1"/>
</dbReference>
<proteinExistence type="inferred from homology"/>
<comment type="caution">
    <text evidence="6">The sequence shown here is derived from an EMBL/GenBank/DDBJ whole genome shotgun (WGS) entry which is preliminary data.</text>
</comment>
<organism evidence="6 7">
    <name type="scientific">Phialemonium atrogriseum</name>
    <dbReference type="NCBI Taxonomy" id="1093897"/>
    <lineage>
        <taxon>Eukaryota</taxon>
        <taxon>Fungi</taxon>
        <taxon>Dikarya</taxon>
        <taxon>Ascomycota</taxon>
        <taxon>Pezizomycotina</taxon>
        <taxon>Sordariomycetes</taxon>
        <taxon>Sordariomycetidae</taxon>
        <taxon>Cephalothecales</taxon>
        <taxon>Cephalothecaceae</taxon>
        <taxon>Phialemonium</taxon>
    </lineage>
</organism>
<dbReference type="InterPro" id="IPR001533">
    <property type="entry name" value="Pterin_deHydtase"/>
</dbReference>
<accession>A0AAJ0BYU1</accession>
<dbReference type="Pfam" id="PF01329">
    <property type="entry name" value="Pterin_4a"/>
    <property type="match status" value="1"/>
</dbReference>
<dbReference type="AlphaFoldDB" id="A0AAJ0BYU1"/>
<reference evidence="6" key="1">
    <citation type="submission" date="2023-06" db="EMBL/GenBank/DDBJ databases">
        <title>Genome-scale phylogeny and comparative genomics of the fungal order Sordariales.</title>
        <authorList>
            <consortium name="Lawrence Berkeley National Laboratory"/>
            <person name="Hensen N."/>
            <person name="Bonometti L."/>
            <person name="Westerberg I."/>
            <person name="Brannstrom I.O."/>
            <person name="Guillou S."/>
            <person name="Cros-Aarteil S."/>
            <person name="Calhoun S."/>
            <person name="Haridas S."/>
            <person name="Kuo A."/>
            <person name="Mondo S."/>
            <person name="Pangilinan J."/>
            <person name="Riley R."/>
            <person name="Labutti K."/>
            <person name="Andreopoulos B."/>
            <person name="Lipzen A."/>
            <person name="Chen C."/>
            <person name="Yanf M."/>
            <person name="Daum C."/>
            <person name="Ng V."/>
            <person name="Clum A."/>
            <person name="Steindorff A."/>
            <person name="Ohm R."/>
            <person name="Martin F."/>
            <person name="Silar P."/>
            <person name="Natvig D."/>
            <person name="Lalanne C."/>
            <person name="Gautier V."/>
            <person name="Ament-Velasquez S.L."/>
            <person name="Kruys A."/>
            <person name="Hutchinson M.I."/>
            <person name="Powell A.J."/>
            <person name="Barry K."/>
            <person name="Miller A.N."/>
            <person name="Grigoriev I.V."/>
            <person name="Debuchy R."/>
            <person name="Gladieux P."/>
            <person name="Thoren M.H."/>
            <person name="Johannesson H."/>
        </authorList>
    </citation>
    <scope>NUCLEOTIDE SEQUENCE</scope>
    <source>
        <strain evidence="6">8032-3</strain>
    </source>
</reference>
<dbReference type="EMBL" id="MU839010">
    <property type="protein sequence ID" value="KAK1766795.1"/>
    <property type="molecule type" value="Genomic_DNA"/>
</dbReference>
<evidence type="ECO:0000256" key="4">
    <source>
        <dbReference type="ARBA" id="ARBA00023239"/>
    </source>
</evidence>
<dbReference type="RefSeq" id="XP_060283008.1">
    <property type="nucleotide sequence ID" value="XM_060428047.1"/>
</dbReference>
<evidence type="ECO:0000256" key="5">
    <source>
        <dbReference type="ARBA" id="ARBA00030497"/>
    </source>
</evidence>
<sequence>MARIASRLRIPIGIPNFAPVRQPRFVLRAKSSMTRPKFSAGSDEEALEEALSGMLSNSGANSGGRWAMTSTGEGLERTFKFKTFARTWDFMTAVALQCKLKNHHPEWSNVFNTTFIRWTTHHPNGLSAKDIDMAALCDSLAKDFGEVEETPVNSPGGEMQTLANKAVSSSGDCCKPKA</sequence>
<keyword evidence="4" id="KW-0456">Lyase</keyword>
<keyword evidence="7" id="KW-1185">Reference proteome</keyword>
<dbReference type="GO" id="GO:0006729">
    <property type="term" value="P:tetrahydrobiopterin biosynthetic process"/>
    <property type="evidence" value="ECO:0007669"/>
    <property type="project" value="InterPro"/>
</dbReference>
<dbReference type="EC" id="4.2.1.96" evidence="3"/>
<evidence type="ECO:0000313" key="6">
    <source>
        <dbReference type="EMBL" id="KAK1766795.1"/>
    </source>
</evidence>
<dbReference type="PANTHER" id="PTHR12599:SF0">
    <property type="entry name" value="PTERIN-4-ALPHA-CARBINOLAMINE DEHYDRATASE"/>
    <property type="match status" value="1"/>
</dbReference>
<evidence type="ECO:0000313" key="7">
    <source>
        <dbReference type="Proteomes" id="UP001244011"/>
    </source>
</evidence>
<evidence type="ECO:0000256" key="3">
    <source>
        <dbReference type="ARBA" id="ARBA00013252"/>
    </source>
</evidence>
<dbReference type="Proteomes" id="UP001244011">
    <property type="component" value="Unassembled WGS sequence"/>
</dbReference>
<dbReference type="InterPro" id="IPR036428">
    <property type="entry name" value="PCD_sf"/>
</dbReference>
<gene>
    <name evidence="6" type="ORF">QBC33DRAFT_540242</name>
</gene>
<dbReference type="GeneID" id="85311234"/>
<comment type="catalytic activity">
    <reaction evidence="1">
        <text>(4aS,6R)-4a-hydroxy-L-erythro-5,6,7,8-tetrahydrobiopterin = (6R)-L-erythro-6,7-dihydrobiopterin + H2O</text>
        <dbReference type="Rhea" id="RHEA:11920"/>
        <dbReference type="ChEBI" id="CHEBI:15377"/>
        <dbReference type="ChEBI" id="CHEBI:15642"/>
        <dbReference type="ChEBI" id="CHEBI:43120"/>
        <dbReference type="EC" id="4.2.1.96"/>
    </reaction>
</comment>
<evidence type="ECO:0000256" key="1">
    <source>
        <dbReference type="ARBA" id="ARBA00001554"/>
    </source>
</evidence>
<protein>
    <recommendedName>
        <fullName evidence="3">4a-hydroxytetrahydrobiopterin dehydratase</fullName>
        <ecNumber evidence="3">4.2.1.96</ecNumber>
    </recommendedName>
    <alternativeName>
        <fullName evidence="5">4-alpha-hydroxy-tetrahydropterin dehydratase</fullName>
    </alternativeName>
</protein>
<dbReference type="GO" id="GO:0008124">
    <property type="term" value="F:4-alpha-hydroxytetrahydrobiopterin dehydratase activity"/>
    <property type="evidence" value="ECO:0007669"/>
    <property type="project" value="UniProtKB-EC"/>
</dbReference>
<comment type="similarity">
    <text evidence="2">Belongs to the pterin-4-alpha-carbinolamine dehydratase family.</text>
</comment>
<dbReference type="PANTHER" id="PTHR12599">
    <property type="entry name" value="PTERIN-4-ALPHA-CARBINOLAMINE DEHYDRATASE"/>
    <property type="match status" value="1"/>
</dbReference>
<evidence type="ECO:0000256" key="2">
    <source>
        <dbReference type="ARBA" id="ARBA00006472"/>
    </source>
</evidence>
<dbReference type="CDD" id="cd00488">
    <property type="entry name" value="PCD_DCoH"/>
    <property type="match status" value="1"/>
</dbReference>
<name>A0AAJ0BYU1_9PEZI</name>
<dbReference type="Gene3D" id="3.30.1360.20">
    <property type="entry name" value="Transcriptional coactivator/pterin dehydratase"/>
    <property type="match status" value="1"/>
</dbReference>